<sequence length="160" mass="18285">MSARMESPTIRNKKPNIIVETPTWNARAPMARYRQGSIVNRNPQQMVNNSNTMVTTEPVMRNNAGVAVPYLRFIFFIILVLNLSSSMASDLPKRRHMKHREILQWHRTLQWKLQGRQRQIVKDNLADSAQQVQEPSPVQIVLEATQTDLESASPDPAGQN</sequence>
<proteinExistence type="predicted"/>
<gene>
    <name evidence="2" type="ORF">V6N12_016834</name>
</gene>
<dbReference type="Proteomes" id="UP001472677">
    <property type="component" value="Unassembled WGS sequence"/>
</dbReference>
<accession>A0ABR2BQV0</accession>
<keyword evidence="1" id="KW-0472">Membrane</keyword>
<evidence type="ECO:0000256" key="1">
    <source>
        <dbReference type="SAM" id="Phobius"/>
    </source>
</evidence>
<comment type="caution">
    <text evidence="2">The sequence shown here is derived from an EMBL/GenBank/DDBJ whole genome shotgun (WGS) entry which is preliminary data.</text>
</comment>
<organism evidence="2 3">
    <name type="scientific">Hibiscus sabdariffa</name>
    <name type="common">roselle</name>
    <dbReference type="NCBI Taxonomy" id="183260"/>
    <lineage>
        <taxon>Eukaryota</taxon>
        <taxon>Viridiplantae</taxon>
        <taxon>Streptophyta</taxon>
        <taxon>Embryophyta</taxon>
        <taxon>Tracheophyta</taxon>
        <taxon>Spermatophyta</taxon>
        <taxon>Magnoliopsida</taxon>
        <taxon>eudicotyledons</taxon>
        <taxon>Gunneridae</taxon>
        <taxon>Pentapetalae</taxon>
        <taxon>rosids</taxon>
        <taxon>malvids</taxon>
        <taxon>Malvales</taxon>
        <taxon>Malvaceae</taxon>
        <taxon>Malvoideae</taxon>
        <taxon>Hibiscus</taxon>
    </lineage>
</organism>
<keyword evidence="1" id="KW-0812">Transmembrane</keyword>
<evidence type="ECO:0000313" key="2">
    <source>
        <dbReference type="EMBL" id="KAK8508990.1"/>
    </source>
</evidence>
<name>A0ABR2BQV0_9ROSI</name>
<feature type="transmembrane region" description="Helical" evidence="1">
    <location>
        <begin position="70"/>
        <end position="91"/>
    </location>
</feature>
<evidence type="ECO:0000313" key="3">
    <source>
        <dbReference type="Proteomes" id="UP001472677"/>
    </source>
</evidence>
<dbReference type="EMBL" id="JBBPBM010000095">
    <property type="protein sequence ID" value="KAK8508990.1"/>
    <property type="molecule type" value="Genomic_DNA"/>
</dbReference>
<keyword evidence="1" id="KW-1133">Transmembrane helix</keyword>
<reference evidence="2 3" key="1">
    <citation type="journal article" date="2024" name="G3 (Bethesda)">
        <title>Genome assembly of Hibiscus sabdariffa L. provides insights into metabolisms of medicinal natural products.</title>
        <authorList>
            <person name="Kim T."/>
        </authorList>
    </citation>
    <scope>NUCLEOTIDE SEQUENCE [LARGE SCALE GENOMIC DNA]</scope>
    <source>
        <strain evidence="2">TK-2024</strain>
        <tissue evidence="2">Old leaves</tissue>
    </source>
</reference>
<keyword evidence="3" id="KW-1185">Reference proteome</keyword>
<protein>
    <submittedName>
        <fullName evidence="2">Uncharacterized protein</fullName>
    </submittedName>
</protein>